<comment type="caution">
    <text evidence="2">The sequence shown here is derived from an EMBL/GenBank/DDBJ whole genome shotgun (WGS) entry which is preliminary data.</text>
</comment>
<keyword evidence="3" id="KW-1185">Reference proteome</keyword>
<dbReference type="AlphaFoldDB" id="A0A3S3UKS4"/>
<evidence type="ECO:0000256" key="1">
    <source>
        <dbReference type="SAM" id="Phobius"/>
    </source>
</evidence>
<keyword evidence="1" id="KW-1133">Transmembrane helix</keyword>
<keyword evidence="1" id="KW-0472">Membrane</keyword>
<sequence length="71" mass="8313">MFKSYAIFSVKYPLFHAFNLLLINGLFLFCCYQLIAYENIEYASGFLVVLLFGFIFAKAADYRTKYLTLDK</sequence>
<organism evidence="2 3">
    <name type="scientific">Photobacterium chitinilyticum</name>
    <dbReference type="NCBI Taxonomy" id="2485123"/>
    <lineage>
        <taxon>Bacteria</taxon>
        <taxon>Pseudomonadati</taxon>
        <taxon>Pseudomonadota</taxon>
        <taxon>Gammaproteobacteria</taxon>
        <taxon>Vibrionales</taxon>
        <taxon>Vibrionaceae</taxon>
        <taxon>Photobacterium</taxon>
    </lineage>
</organism>
<gene>
    <name evidence="2" type="ORF">EDI28_08325</name>
</gene>
<dbReference type="EMBL" id="RJLM01000002">
    <property type="protein sequence ID" value="RWX56274.1"/>
    <property type="molecule type" value="Genomic_DNA"/>
</dbReference>
<dbReference type="Proteomes" id="UP000287563">
    <property type="component" value="Unassembled WGS sequence"/>
</dbReference>
<evidence type="ECO:0000313" key="2">
    <source>
        <dbReference type="EMBL" id="RWX56274.1"/>
    </source>
</evidence>
<protein>
    <submittedName>
        <fullName evidence="2">Uncharacterized protein</fullName>
    </submittedName>
</protein>
<feature type="transmembrane region" description="Helical" evidence="1">
    <location>
        <begin position="12"/>
        <end position="36"/>
    </location>
</feature>
<name>A0A3S3UKS4_9GAMM</name>
<accession>A0A3S3UKS4</accession>
<keyword evidence="1" id="KW-0812">Transmembrane</keyword>
<reference evidence="2 3" key="1">
    <citation type="submission" date="2018-11" db="EMBL/GenBank/DDBJ databases">
        <title>Photobacterium sp. BEI247 sp. nov., a marine bacterium isolated from Yongle Blue Hole in the South China Sea.</title>
        <authorList>
            <person name="Wang X."/>
        </authorList>
    </citation>
    <scope>NUCLEOTIDE SEQUENCE [LARGE SCALE GENOMIC DNA]</scope>
    <source>
        <strain evidence="3">BEI247</strain>
    </source>
</reference>
<evidence type="ECO:0000313" key="3">
    <source>
        <dbReference type="Proteomes" id="UP000287563"/>
    </source>
</evidence>
<proteinExistence type="predicted"/>
<feature type="transmembrane region" description="Helical" evidence="1">
    <location>
        <begin position="42"/>
        <end position="60"/>
    </location>
</feature>